<dbReference type="EMBL" id="KI686752">
    <property type="protein sequence ID" value="ETK84629.1"/>
    <property type="molecule type" value="Genomic_DNA"/>
</dbReference>
<dbReference type="AlphaFoldDB" id="W2IWZ1"/>
<organism evidence="2">
    <name type="scientific">Phytophthora nicotianae</name>
    <name type="common">Potato buckeye rot agent</name>
    <name type="synonym">Phytophthora parasitica</name>
    <dbReference type="NCBI Taxonomy" id="4792"/>
    <lineage>
        <taxon>Eukaryota</taxon>
        <taxon>Sar</taxon>
        <taxon>Stramenopiles</taxon>
        <taxon>Oomycota</taxon>
        <taxon>Peronosporomycetes</taxon>
        <taxon>Peronosporales</taxon>
        <taxon>Peronosporaceae</taxon>
        <taxon>Phytophthora</taxon>
    </lineage>
</organism>
<dbReference type="Proteomes" id="UP000053236">
    <property type="component" value="Unassembled WGS sequence"/>
</dbReference>
<reference evidence="2" key="3">
    <citation type="submission" date="2013-11" db="EMBL/GenBank/DDBJ databases">
        <title>The Genome Sequence of Phytophthora parasitica CJ05E6.</title>
        <authorList>
            <consortium name="The Broad Institute Genomics Platform"/>
            <person name="Russ C."/>
            <person name="Tyler B."/>
            <person name="Panabieres F."/>
            <person name="Shan W."/>
            <person name="Tripathy S."/>
            <person name="Grunwald N."/>
            <person name="Machado M."/>
            <person name="Johnson C.S."/>
            <person name="Arredondo F."/>
            <person name="Hong C."/>
            <person name="Coffey M."/>
            <person name="Young S.K."/>
            <person name="Zeng Q."/>
            <person name="Gargeya S."/>
            <person name="Fitzgerald M."/>
            <person name="Abouelleil A."/>
            <person name="Alvarado L."/>
            <person name="Chapman S.B."/>
            <person name="Gainer-Dewar J."/>
            <person name="Goldberg J."/>
            <person name="Griggs A."/>
            <person name="Gujja S."/>
            <person name="Hansen M."/>
            <person name="Howarth C."/>
            <person name="Imamovic A."/>
            <person name="Ireland A."/>
            <person name="Larimer J."/>
            <person name="McCowan C."/>
            <person name="Murphy C."/>
            <person name="Pearson M."/>
            <person name="Poon T.W."/>
            <person name="Priest M."/>
            <person name="Roberts A."/>
            <person name="Saif S."/>
            <person name="Shea T."/>
            <person name="Sykes S."/>
            <person name="Wortman J."/>
            <person name="Nusbaum C."/>
            <person name="Birren B."/>
        </authorList>
    </citation>
    <scope>NUCLEOTIDE SEQUENCE [LARGE SCALE GENOMIC DNA]</scope>
    <source>
        <strain evidence="2">CJ05E6</strain>
    </source>
</reference>
<dbReference type="EMBL" id="KI673414">
    <property type="protein sequence ID" value="ETL38067.1"/>
    <property type="molecule type" value="Genomic_DNA"/>
</dbReference>
<dbReference type="EMBL" id="KI680127">
    <property type="protein sequence ID" value="ETL91228.1"/>
    <property type="molecule type" value="Genomic_DNA"/>
</dbReference>
<dbReference type="Proteomes" id="UP000053864">
    <property type="component" value="Unassembled WGS sequence"/>
</dbReference>
<reference evidence="3" key="1">
    <citation type="submission" date="2013-11" db="EMBL/GenBank/DDBJ databases">
        <title>The Genome Sequence of Phytophthora parasitica CHvinca01.</title>
        <authorList>
            <consortium name="The Broad Institute Genomics Platform"/>
            <person name="Russ C."/>
            <person name="Tyler B."/>
            <person name="Panabieres F."/>
            <person name="Shan W."/>
            <person name="Tripathy S."/>
            <person name="Grunwald N."/>
            <person name="Machado M."/>
            <person name="Johnson C.S."/>
            <person name="Arredondo F."/>
            <person name="Hong C."/>
            <person name="Coffey M."/>
            <person name="Young S.K."/>
            <person name="Zeng Q."/>
            <person name="Gargeya S."/>
            <person name="Fitzgerald M."/>
            <person name="Abouelleil A."/>
            <person name="Alvarado L."/>
            <person name="Chapman S.B."/>
            <person name="Gainer-Dewar J."/>
            <person name="Goldberg J."/>
            <person name="Griggs A."/>
            <person name="Gujja S."/>
            <person name="Hansen M."/>
            <person name="Howarth C."/>
            <person name="Imamovic A."/>
            <person name="Ireland A."/>
            <person name="Larimer J."/>
            <person name="McCowan C."/>
            <person name="Murphy C."/>
            <person name="Pearson M."/>
            <person name="Poon T.W."/>
            <person name="Priest M."/>
            <person name="Roberts A."/>
            <person name="Saif S."/>
            <person name="Shea T."/>
            <person name="Sykes S."/>
            <person name="Wortman J."/>
            <person name="Nusbaum C."/>
            <person name="Birren B."/>
        </authorList>
    </citation>
    <scope>NUCLEOTIDE SEQUENCE [LARGE SCALE GENOMIC DNA]</scope>
    <source>
        <strain evidence="3">CHvinca01</strain>
    </source>
</reference>
<name>W2IWZ1_PHYNI</name>
<reference evidence="1" key="2">
    <citation type="submission" date="2013-11" db="EMBL/GenBank/DDBJ databases">
        <title>The Genome Sequence of Phytophthora parasitica CJ02B3.</title>
        <authorList>
            <consortium name="The Broad Institute Genomics Platform"/>
            <person name="Russ C."/>
            <person name="Tyler B."/>
            <person name="Panabieres F."/>
            <person name="Shan W."/>
            <person name="Tripathy S."/>
            <person name="Grunwald N."/>
            <person name="Machado M."/>
            <person name="Johnson C.S."/>
            <person name="Arredondo F."/>
            <person name="Hong C."/>
            <person name="Coffey M."/>
            <person name="Young S.K."/>
            <person name="Zeng Q."/>
            <person name="Gargeya S."/>
            <person name="Fitzgerald M."/>
            <person name="Abouelleil A."/>
            <person name="Alvarado L."/>
            <person name="Chapman S.B."/>
            <person name="Gainer-Dewar J."/>
            <person name="Goldberg J."/>
            <person name="Griggs A."/>
            <person name="Gujja S."/>
            <person name="Hansen M."/>
            <person name="Howarth C."/>
            <person name="Imamovic A."/>
            <person name="Ireland A."/>
            <person name="Larimer J."/>
            <person name="McCowan C."/>
            <person name="Murphy C."/>
            <person name="Pearson M."/>
            <person name="Poon T.W."/>
            <person name="Priest M."/>
            <person name="Roberts A."/>
            <person name="Saif S."/>
            <person name="Shea T."/>
            <person name="Sykes S."/>
            <person name="Wortman J."/>
            <person name="Nusbaum C."/>
            <person name="Birren B."/>
        </authorList>
    </citation>
    <scope>NUCLEOTIDE SEQUENCE [LARGE SCALE GENOMIC DNA]</scope>
    <source>
        <strain evidence="1">CJ02B3</strain>
    </source>
</reference>
<evidence type="ECO:0000313" key="3">
    <source>
        <dbReference type="EMBL" id="ETL91228.1"/>
    </source>
</evidence>
<protein>
    <submittedName>
        <fullName evidence="2">Uncharacterized protein</fullName>
    </submittedName>
</protein>
<dbReference type="Proteomes" id="UP000054423">
    <property type="component" value="Unassembled WGS sequence"/>
</dbReference>
<evidence type="ECO:0000313" key="4">
    <source>
        <dbReference type="EMBL" id="ETM44546.1"/>
    </source>
</evidence>
<proteinExistence type="predicted"/>
<accession>W2IWZ1</accession>
<evidence type="ECO:0000313" key="1">
    <source>
        <dbReference type="EMBL" id="ETK84629.1"/>
    </source>
</evidence>
<dbReference type="EMBL" id="KI693324">
    <property type="protein sequence ID" value="ETM44546.1"/>
    <property type="molecule type" value="Genomic_DNA"/>
</dbReference>
<sequence>MEAPRNFDSLAARHDIINESSANPATVTVS</sequence>
<dbReference type="Proteomes" id="UP000054532">
    <property type="component" value="Unassembled WGS sequence"/>
</dbReference>
<gene>
    <name evidence="4" type="ORF">L914_10234</name>
    <name evidence="1" type="ORF">L915_10428</name>
    <name evidence="2" type="ORF">L916_10320</name>
    <name evidence="3" type="ORF">L917_10206</name>
</gene>
<evidence type="ECO:0000313" key="2">
    <source>
        <dbReference type="EMBL" id="ETL38067.1"/>
    </source>
</evidence>
<reference evidence="4" key="4">
    <citation type="submission" date="2013-11" db="EMBL/GenBank/DDBJ databases">
        <title>The Genome Sequence of Phytophthora parasitica IAC_01/95.</title>
        <authorList>
            <consortium name="The Broad Institute Genomics Platform"/>
            <person name="Russ C."/>
            <person name="Tyler B."/>
            <person name="Panabieres F."/>
            <person name="Shan W."/>
            <person name="Tripathy S."/>
            <person name="Grunwald N."/>
            <person name="Machado M."/>
            <person name="Johnson C.S."/>
            <person name="Arredondo F."/>
            <person name="Hong C."/>
            <person name="Coffey M."/>
            <person name="Young S.K."/>
            <person name="Zeng Q."/>
            <person name="Gargeya S."/>
            <person name="Fitzgerald M."/>
            <person name="Abouelleil A."/>
            <person name="Alvarado L."/>
            <person name="Chapman S.B."/>
            <person name="Gainer-Dewar J."/>
            <person name="Goldberg J."/>
            <person name="Griggs A."/>
            <person name="Gujja S."/>
            <person name="Hansen M."/>
            <person name="Howarth C."/>
            <person name="Imamovic A."/>
            <person name="Ireland A."/>
            <person name="Larimer J."/>
            <person name="McCowan C."/>
            <person name="Murphy C."/>
            <person name="Pearson M."/>
            <person name="Poon T.W."/>
            <person name="Priest M."/>
            <person name="Roberts A."/>
            <person name="Saif S."/>
            <person name="Shea T."/>
            <person name="Sykes S."/>
            <person name="Wortman J."/>
            <person name="Nusbaum C."/>
            <person name="Birren B."/>
        </authorList>
    </citation>
    <scope>NUCLEOTIDE SEQUENCE [LARGE SCALE GENOMIC DNA]</scope>
    <source>
        <strain evidence="4">IAC_01/95</strain>
    </source>
</reference>